<reference evidence="1 2" key="1">
    <citation type="submission" date="2018-01" db="EMBL/GenBank/DDBJ databases">
        <title>Draft genome sequence of Jiangella sp. GTF31.</title>
        <authorList>
            <person name="Sahin N."/>
            <person name="Ay H."/>
            <person name="Saygin H."/>
        </authorList>
    </citation>
    <scope>NUCLEOTIDE SEQUENCE [LARGE SCALE GENOMIC DNA]</scope>
    <source>
        <strain evidence="1 2">GTF31</strain>
    </source>
</reference>
<organism evidence="1 2">
    <name type="scientific">Jiangella anatolica</name>
    <dbReference type="NCBI Taxonomy" id="2670374"/>
    <lineage>
        <taxon>Bacteria</taxon>
        <taxon>Bacillati</taxon>
        <taxon>Actinomycetota</taxon>
        <taxon>Actinomycetes</taxon>
        <taxon>Jiangellales</taxon>
        <taxon>Jiangellaceae</taxon>
        <taxon>Jiangella</taxon>
    </lineage>
</organism>
<name>A0A2W2B7Q5_9ACTN</name>
<dbReference type="Pfam" id="PF01547">
    <property type="entry name" value="SBP_bac_1"/>
    <property type="match status" value="1"/>
</dbReference>
<dbReference type="PANTHER" id="PTHR43649">
    <property type="entry name" value="ARABINOSE-BINDING PROTEIN-RELATED"/>
    <property type="match status" value="1"/>
</dbReference>
<protein>
    <submittedName>
        <fullName evidence="1">Sugar ABC transporter substrate-binding protein</fullName>
    </submittedName>
</protein>
<gene>
    <name evidence="1" type="ORF">C1I92_22460</name>
</gene>
<dbReference type="PANTHER" id="PTHR43649:SF12">
    <property type="entry name" value="DIACETYLCHITOBIOSE BINDING PROTEIN DASA"/>
    <property type="match status" value="1"/>
</dbReference>
<keyword evidence="2" id="KW-1185">Reference proteome</keyword>
<evidence type="ECO:0000313" key="1">
    <source>
        <dbReference type="EMBL" id="PZF81140.1"/>
    </source>
</evidence>
<sequence length="412" mass="43303">MTVRHLTTTVAAVTGLAVALTACGGGDDNTSTTGGPLALYTWVSSQSDREQWESFIAEAQKEDPDLEITVEGPSFADYWTKVKTRFSGDDAPCLLTTQAARAQELGSLLMPLDDLVEEHDFDLSEVDESMLEGMTVDGSLRAIPYDAEPVVLFYNADAFAAAGLTPPTTEYTREQFVADATALTTDDHKALAVTPGMFIPAAWATAGDASWLNGDGELDLTNGDFVDEIQSYFDLVAVDGVANAPNAADASDVSQQAFTSGQVDMLIEGPWMYGTFDEAADFTLGVTIVPSPSGQPHGMTAGSGFGIAATCDRPDEAFEAIVALTSTGVQESLAASRGIVPARAEALPAWAEGKGAGAADVVSALLSNATAQVTTTTWNQVETLMTQYSVEGFRGERSAEEIMQTIQDSVGG</sequence>
<dbReference type="Gene3D" id="3.40.190.10">
    <property type="entry name" value="Periplasmic binding protein-like II"/>
    <property type="match status" value="1"/>
</dbReference>
<dbReference type="SUPFAM" id="SSF53850">
    <property type="entry name" value="Periplasmic binding protein-like II"/>
    <property type="match status" value="1"/>
</dbReference>
<comment type="caution">
    <text evidence="1">The sequence shown here is derived from an EMBL/GenBank/DDBJ whole genome shotgun (WGS) entry which is preliminary data.</text>
</comment>
<dbReference type="PROSITE" id="PS51257">
    <property type="entry name" value="PROKAR_LIPOPROTEIN"/>
    <property type="match status" value="1"/>
</dbReference>
<dbReference type="InterPro" id="IPR050490">
    <property type="entry name" value="Bact_solute-bd_prot1"/>
</dbReference>
<proteinExistence type="predicted"/>
<dbReference type="RefSeq" id="WP_111256886.1">
    <property type="nucleotide sequence ID" value="NZ_POTW01000065.1"/>
</dbReference>
<dbReference type="AlphaFoldDB" id="A0A2W2B7Q5"/>
<dbReference type="Proteomes" id="UP000248764">
    <property type="component" value="Unassembled WGS sequence"/>
</dbReference>
<dbReference type="EMBL" id="POTW01000065">
    <property type="protein sequence ID" value="PZF81140.1"/>
    <property type="molecule type" value="Genomic_DNA"/>
</dbReference>
<evidence type="ECO:0000313" key="2">
    <source>
        <dbReference type="Proteomes" id="UP000248764"/>
    </source>
</evidence>
<accession>A0A2W2B7Q5</accession>
<dbReference type="InterPro" id="IPR006059">
    <property type="entry name" value="SBP"/>
</dbReference>